<dbReference type="SUPFAM" id="SSF51182">
    <property type="entry name" value="RmlC-like cupins"/>
    <property type="match status" value="1"/>
</dbReference>
<dbReference type="Proteomes" id="UP000604117">
    <property type="component" value="Unassembled WGS sequence"/>
</dbReference>
<name>A0ABQ4CSV9_9ACTN</name>
<protein>
    <recommendedName>
        <fullName evidence="3">Cupin domain-containing protein</fullName>
    </recommendedName>
</protein>
<dbReference type="InterPro" id="IPR014710">
    <property type="entry name" value="RmlC-like_jellyroll"/>
</dbReference>
<sequence>MTLFPGGTGVTHLSVYDWAGPDGLPGGSAHVHLVCTEGYVVLEGRGRLQTLGADGYAETPLAPLTVAWFAPGVVHRLVNDGGLKILVVMQNAGLPEAGDAVLTFPPDHLADPARYATAAALPPDDPAGGARRRKDLAVDGFLRLREAVERDGPGALAEFYARAAALVREELPAWRGRWRDGPLTAATATGAQIERLADGGFHHLHDGRLTVLGAPPERGYGMCGRLATYPGSAFPVL</sequence>
<dbReference type="RefSeq" id="WP_203714858.1">
    <property type="nucleotide sequence ID" value="NZ_BONE01000030.1"/>
</dbReference>
<keyword evidence="2" id="KW-1185">Reference proteome</keyword>
<dbReference type="EMBL" id="BONE01000030">
    <property type="protein sequence ID" value="GIF74361.1"/>
    <property type="molecule type" value="Genomic_DNA"/>
</dbReference>
<gene>
    <name evidence="1" type="ORF">Asi02nite_38790</name>
</gene>
<evidence type="ECO:0000313" key="1">
    <source>
        <dbReference type="EMBL" id="GIF74361.1"/>
    </source>
</evidence>
<reference evidence="1 2" key="1">
    <citation type="submission" date="2021-01" db="EMBL/GenBank/DDBJ databases">
        <title>Whole genome shotgun sequence of Asanoa siamensis NBRC 107932.</title>
        <authorList>
            <person name="Komaki H."/>
            <person name="Tamura T."/>
        </authorList>
    </citation>
    <scope>NUCLEOTIDE SEQUENCE [LARGE SCALE GENOMIC DNA]</scope>
    <source>
        <strain evidence="1 2">NBRC 107932</strain>
    </source>
</reference>
<comment type="caution">
    <text evidence="1">The sequence shown here is derived from an EMBL/GenBank/DDBJ whole genome shotgun (WGS) entry which is preliminary data.</text>
</comment>
<proteinExistence type="predicted"/>
<organism evidence="1 2">
    <name type="scientific">Asanoa siamensis</name>
    <dbReference type="NCBI Taxonomy" id="926357"/>
    <lineage>
        <taxon>Bacteria</taxon>
        <taxon>Bacillati</taxon>
        <taxon>Actinomycetota</taxon>
        <taxon>Actinomycetes</taxon>
        <taxon>Micromonosporales</taxon>
        <taxon>Micromonosporaceae</taxon>
        <taxon>Asanoa</taxon>
    </lineage>
</organism>
<evidence type="ECO:0000313" key="2">
    <source>
        <dbReference type="Proteomes" id="UP000604117"/>
    </source>
</evidence>
<dbReference type="InterPro" id="IPR011051">
    <property type="entry name" value="RmlC_Cupin_sf"/>
</dbReference>
<accession>A0ABQ4CSV9</accession>
<evidence type="ECO:0008006" key="3">
    <source>
        <dbReference type="Google" id="ProtNLM"/>
    </source>
</evidence>
<dbReference type="Gene3D" id="2.60.120.10">
    <property type="entry name" value="Jelly Rolls"/>
    <property type="match status" value="1"/>
</dbReference>